<dbReference type="CDD" id="cd00093">
    <property type="entry name" value="HTH_XRE"/>
    <property type="match status" value="1"/>
</dbReference>
<dbReference type="PROSITE" id="PS50943">
    <property type="entry name" value="HTH_CROC1"/>
    <property type="match status" value="1"/>
</dbReference>
<evidence type="ECO:0000313" key="2">
    <source>
        <dbReference type="EMBL" id="ERJ21887.1"/>
    </source>
</evidence>
<dbReference type="RefSeq" id="WP_021084708.1">
    <property type="nucleotide sequence ID" value="NZ_ANNE01000013.1"/>
</dbReference>
<dbReference type="InterPro" id="IPR010982">
    <property type="entry name" value="Lambda_DNA-bd_dom_sf"/>
</dbReference>
<reference evidence="2 3" key="1">
    <citation type="journal article" date="2013" name="BMC Genomics">
        <title>Comparative genomics of Campylobacter concisus isolates reveals genetic diversity and provides insights into disease association.</title>
        <authorList>
            <person name="Deshpande N.P."/>
            <person name="Kaakoush N.O."/>
            <person name="Wilkins M.R."/>
            <person name="Mitchell H.M."/>
        </authorList>
    </citation>
    <scope>NUCLEOTIDE SEQUENCE [LARGE SCALE GENOMIC DNA]</scope>
    <source>
        <strain evidence="2 3">UNSW3</strain>
    </source>
</reference>
<dbReference type="Proteomes" id="UP000016636">
    <property type="component" value="Unassembled WGS sequence"/>
</dbReference>
<name>U2EV76_9BACT</name>
<dbReference type="SUPFAM" id="SSF47413">
    <property type="entry name" value="lambda repressor-like DNA-binding domains"/>
    <property type="match status" value="1"/>
</dbReference>
<evidence type="ECO:0000259" key="1">
    <source>
        <dbReference type="PROSITE" id="PS50943"/>
    </source>
</evidence>
<dbReference type="InterPro" id="IPR001387">
    <property type="entry name" value="Cro/C1-type_HTH"/>
</dbReference>
<comment type="caution">
    <text evidence="2">The sequence shown here is derived from an EMBL/GenBank/DDBJ whole genome shotgun (WGS) entry which is preliminary data.</text>
</comment>
<dbReference type="AlphaFoldDB" id="U2EV76"/>
<protein>
    <recommendedName>
        <fullName evidence="1">HTH cro/C1-type domain-containing protein</fullName>
    </recommendedName>
</protein>
<dbReference type="PATRIC" id="fig|1242966.3.peg.1374"/>
<dbReference type="EMBL" id="ANNE01000013">
    <property type="protein sequence ID" value="ERJ21887.1"/>
    <property type="molecule type" value="Genomic_DNA"/>
</dbReference>
<evidence type="ECO:0000313" key="3">
    <source>
        <dbReference type="Proteomes" id="UP000016636"/>
    </source>
</evidence>
<dbReference type="GO" id="GO:0003677">
    <property type="term" value="F:DNA binding"/>
    <property type="evidence" value="ECO:0007669"/>
    <property type="project" value="InterPro"/>
</dbReference>
<organism evidence="2 3">
    <name type="scientific">Campylobacter concisus UNSW3</name>
    <dbReference type="NCBI Taxonomy" id="1242966"/>
    <lineage>
        <taxon>Bacteria</taxon>
        <taxon>Pseudomonadati</taxon>
        <taxon>Campylobacterota</taxon>
        <taxon>Epsilonproteobacteria</taxon>
        <taxon>Campylobacterales</taxon>
        <taxon>Campylobacteraceae</taxon>
        <taxon>Campylobacter</taxon>
    </lineage>
</organism>
<accession>U2EV76</accession>
<feature type="domain" description="HTH cro/C1-type" evidence="1">
    <location>
        <begin position="13"/>
        <end position="48"/>
    </location>
</feature>
<sequence length="83" mass="9710">MKLAQIIHKIHKLIEAKELKNITKREMASRLGISERTYVEWLRETNEPIAAKAVLDMLSQLKDDDIIQVVGEWKQERKNQANI</sequence>
<gene>
    <name evidence="2" type="ORF">UNSW3_1366</name>
</gene>
<proteinExistence type="predicted"/>